<proteinExistence type="predicted"/>
<dbReference type="Proteomes" id="UP000008974">
    <property type="component" value="Unassembled WGS sequence"/>
</dbReference>
<feature type="chain" id="PRO_5003145148" description="Secreted protein" evidence="1">
    <location>
        <begin position="22"/>
        <end position="186"/>
    </location>
</feature>
<keyword evidence="1" id="KW-0732">Signal</keyword>
<name>E1F9H4_GIAIA</name>
<feature type="signal peptide" evidence="1">
    <location>
        <begin position="1"/>
        <end position="21"/>
    </location>
</feature>
<dbReference type="AlphaFoldDB" id="E1F9H4"/>
<protein>
    <recommendedName>
        <fullName evidence="4">Secreted protein</fullName>
    </recommendedName>
</protein>
<sequence>MSHILLLLKGKVFGLAPWARAGERECRPLQNNSTLRGYLSTVYILSETRAVSRLAKPEGRWNRSFDGGNHDMRGCFHLLHHRCWCIHEWISSCDHPNLLSNYFSCDLVQKRYSITSASCSVMTIEDCARSSYLIIMPSFSILLQLHSRFLVHSAFCCRLFRLHHPSLFGFPCTELSTCANHPRWLY</sequence>
<reference evidence="2 3" key="1">
    <citation type="journal article" date="2010" name="BMC Genomics">
        <title>Genome analysis and comparative genomics of a Giardia intestinalis assemblage E isolate.</title>
        <authorList>
            <person name="Jerlstrom-Hultqvist J."/>
            <person name="Franzen O."/>
            <person name="Ankarklev J."/>
            <person name="Xu F."/>
            <person name="Nohynkova E."/>
            <person name="Andersson J.O."/>
            <person name="Svard S.G."/>
            <person name="Andersson B."/>
        </authorList>
    </citation>
    <scope>NUCLEOTIDE SEQUENCE [LARGE SCALE GENOMIC DNA]</scope>
    <source>
        <strain evidence="2 3">P15</strain>
    </source>
</reference>
<evidence type="ECO:0000313" key="3">
    <source>
        <dbReference type="Proteomes" id="UP000008974"/>
    </source>
</evidence>
<accession>E1F9H4</accession>
<gene>
    <name evidence="2" type="ORF">GLP15_3988</name>
</gene>
<evidence type="ECO:0008006" key="4">
    <source>
        <dbReference type="Google" id="ProtNLM"/>
    </source>
</evidence>
<evidence type="ECO:0000256" key="1">
    <source>
        <dbReference type="SAM" id="SignalP"/>
    </source>
</evidence>
<evidence type="ECO:0000313" key="2">
    <source>
        <dbReference type="EMBL" id="EFO60888.1"/>
    </source>
</evidence>
<comment type="caution">
    <text evidence="2">The sequence shown here is derived from an EMBL/GenBank/DDBJ whole genome shotgun (WGS) entry which is preliminary data.</text>
</comment>
<organism evidence="2 3">
    <name type="scientific">Giardia intestinalis (strain P15)</name>
    <name type="common">Giardia lamblia</name>
    <dbReference type="NCBI Taxonomy" id="658858"/>
    <lineage>
        <taxon>Eukaryota</taxon>
        <taxon>Metamonada</taxon>
        <taxon>Diplomonadida</taxon>
        <taxon>Hexamitidae</taxon>
        <taxon>Giardiinae</taxon>
        <taxon>Giardia</taxon>
    </lineage>
</organism>
<dbReference type="VEuPathDB" id="GiardiaDB:GLP15_3988"/>
<dbReference type="EMBL" id="ACVC01000563">
    <property type="protein sequence ID" value="EFO60888.1"/>
    <property type="molecule type" value="Genomic_DNA"/>
</dbReference>